<feature type="region of interest" description="Disordered" evidence="2">
    <location>
        <begin position="287"/>
        <end position="327"/>
    </location>
</feature>
<gene>
    <name evidence="5" type="ORF">SAMN05216561_109155</name>
</gene>
<dbReference type="SMART" id="SM00634">
    <property type="entry name" value="BID_1"/>
    <property type="match status" value="1"/>
</dbReference>
<comment type="similarity">
    <text evidence="1">Belongs to the intimin/invasin family.</text>
</comment>
<dbReference type="AlphaFoldDB" id="A0A1I3IV74"/>
<feature type="signal peptide" evidence="3">
    <location>
        <begin position="1"/>
        <end position="32"/>
    </location>
</feature>
<name>A0A1I3IV74_9ACTN</name>
<proteinExistence type="inferred from homology"/>
<reference evidence="5 6" key="1">
    <citation type="submission" date="2016-10" db="EMBL/GenBank/DDBJ databases">
        <authorList>
            <person name="de Groot N.N."/>
        </authorList>
    </citation>
    <scope>NUCLEOTIDE SEQUENCE [LARGE SCALE GENOMIC DNA]</scope>
    <source>
        <strain evidence="5 6">CGMCC 1.11156</strain>
    </source>
</reference>
<protein>
    <submittedName>
        <fullName evidence="5">Ig-like domain (Group 1)</fullName>
    </submittedName>
</protein>
<evidence type="ECO:0000259" key="4">
    <source>
        <dbReference type="PROSITE" id="PS51127"/>
    </source>
</evidence>
<keyword evidence="6" id="KW-1185">Reference proteome</keyword>
<accession>A0A1I3IV74</accession>
<dbReference type="InterPro" id="IPR013783">
    <property type="entry name" value="Ig-like_fold"/>
</dbReference>
<evidence type="ECO:0000256" key="2">
    <source>
        <dbReference type="SAM" id="MobiDB-lite"/>
    </source>
</evidence>
<dbReference type="Pfam" id="PF02369">
    <property type="entry name" value="Big_1"/>
    <property type="match status" value="1"/>
</dbReference>
<sequence length="1075" mass="108105">MNSSGIKRGLATTAITALAVTGIPFIATSASATPLATQATAALASADKVDILTVNDVSAKNDGTNTTVSIAATGGSNVTSIQFQYAPTAPAAGDPVNIGGPVARNADGLFVVEWDGNAGAGVTAVDLIAIPNTGLTNTDTEAATLLTNATAQTVELATEGSRGVFQSPYTADTGSQWVAVSGTNSNDAGAVTVSPLFAGAPGGTGATVTPVEGADTTATFLGIVDIKGYPYSPGTESNQLALRAVTGAGSTDDVEASTLYLQSINSITATAASNTVAGTGSTKVTVTVKDQNGNPIPKVIVDYTTPDDDSDVDTNPQPSPGAASLRTNGKGVAEFTLGAGSYTFIAETNAVPDGVANAGEKTAGPVTITSYTPVNTSLVAEPVVAGRADYDIDELDDDNDFRAVIKDQNGNPVAGELVEYSYTFDPAGAAPAGAPSTYAAAAGVTDSNGRITIPFTGSGTDVGTYTLNVRRPAVLGSGFIQGTPFTFDTNESEITFDEAPTASSAVNTSDTYSGKLALLGGLGALGGRTVNVEYTPTGDVVFSTTQPSGTTRVDADSVTAVTKADGTFSVSLTDPPVPANVTPTAETGTLTATAAAPIKDGDDPAGPADSTGALNVVFATSAAPAGSVATIVAITGNKTPGQAVAGTVQLRTAGGAAVPNTQVTLTVDKGFFTDGTNDPAPAVGADAGELKSLTQSITVTTDSAGDASFSVAIERDAGFDDDGLVKAIVTATVGTVTDTEDVDYSSANPLNGGTVELVESPAAEQSGPTDPASVNQSVLFDLVTTDQFGNRVGGEFVNVTENKPGASTTGGFSDFDNSGDISVFSDRAQTVTATATWVTDTYRYTTATGNGAPATVANGETLTDTADVVFEGIDFAASDFSISSNPEGTVVPGTAVTETVTVLDQNGNPAQGLQVEFVRSGAGGGETESRTTNANGEANYTFVASTEGTVNITAIVTDGSGQSETLTDTVTVDNGTQPPVPPIEIVAKLTGVSNGPANDKLKVNAPSSAAGAEVRLFKVIDGRRIQVGKTKGLNSFGNATFIVRDRNGNRLTKYVAVVVKTARTLGDVTNPKRVR</sequence>
<keyword evidence="3" id="KW-0732">Signal</keyword>
<dbReference type="InterPro" id="IPR008964">
    <property type="entry name" value="Invasin/intimin_cell_adhesion"/>
</dbReference>
<dbReference type="EMBL" id="FOQG01000009">
    <property type="protein sequence ID" value="SFI51795.1"/>
    <property type="molecule type" value="Genomic_DNA"/>
</dbReference>
<evidence type="ECO:0000313" key="6">
    <source>
        <dbReference type="Proteomes" id="UP000198649"/>
    </source>
</evidence>
<evidence type="ECO:0000256" key="3">
    <source>
        <dbReference type="SAM" id="SignalP"/>
    </source>
</evidence>
<dbReference type="SUPFAM" id="SSF49373">
    <property type="entry name" value="Invasin/intimin cell-adhesion fragments"/>
    <property type="match status" value="3"/>
</dbReference>
<dbReference type="GO" id="GO:0005975">
    <property type="term" value="P:carbohydrate metabolic process"/>
    <property type="evidence" value="ECO:0007669"/>
    <property type="project" value="UniProtKB-ARBA"/>
</dbReference>
<feature type="domain" description="Big-1" evidence="4">
    <location>
        <begin position="266"/>
        <end position="369"/>
    </location>
</feature>
<evidence type="ECO:0000313" key="5">
    <source>
        <dbReference type="EMBL" id="SFI51795.1"/>
    </source>
</evidence>
<evidence type="ECO:0000256" key="1">
    <source>
        <dbReference type="ARBA" id="ARBA00010116"/>
    </source>
</evidence>
<feature type="chain" id="PRO_5011504384" evidence="3">
    <location>
        <begin position="33"/>
        <end position="1075"/>
    </location>
</feature>
<dbReference type="PROSITE" id="PS51127">
    <property type="entry name" value="BIG1"/>
    <property type="match status" value="2"/>
</dbReference>
<feature type="domain" description="Big-1" evidence="4">
    <location>
        <begin position="872"/>
        <end position="971"/>
    </location>
</feature>
<dbReference type="Proteomes" id="UP000198649">
    <property type="component" value="Unassembled WGS sequence"/>
</dbReference>
<dbReference type="Gene3D" id="2.60.40.10">
    <property type="entry name" value="Immunoglobulins"/>
    <property type="match status" value="3"/>
</dbReference>
<organism evidence="5 6">
    <name type="scientific">Nocardioides psychrotolerans</name>
    <dbReference type="NCBI Taxonomy" id="1005945"/>
    <lineage>
        <taxon>Bacteria</taxon>
        <taxon>Bacillati</taxon>
        <taxon>Actinomycetota</taxon>
        <taxon>Actinomycetes</taxon>
        <taxon>Propionibacteriales</taxon>
        <taxon>Nocardioidaceae</taxon>
        <taxon>Nocardioides</taxon>
    </lineage>
</organism>
<dbReference type="InterPro" id="IPR003344">
    <property type="entry name" value="Big_1_dom"/>
</dbReference>